<dbReference type="CDD" id="cd05930">
    <property type="entry name" value="A_NRPS"/>
    <property type="match status" value="2"/>
</dbReference>
<feature type="domain" description="Carrier" evidence="24">
    <location>
        <begin position="4531"/>
        <end position="4606"/>
    </location>
</feature>
<dbReference type="RefSeq" id="WP_120604133.1">
    <property type="nucleotide sequence ID" value="NZ_RAWE01000069.1"/>
</dbReference>
<dbReference type="Pfam" id="PF00550">
    <property type="entry name" value="PP-binding"/>
    <property type="match status" value="5"/>
</dbReference>
<keyword evidence="9" id="KW-0560">Oxidoreductase</keyword>
<dbReference type="EC" id="2.3.1.292" evidence="18"/>
<comment type="cofactor">
    <cofactor evidence="2">
        <name>pantetheine 4'-phosphate</name>
        <dbReference type="ChEBI" id="CHEBI:47942"/>
    </cofactor>
</comment>
<dbReference type="FunFam" id="2.30.38.10:FF:000001">
    <property type="entry name" value="Non-ribosomal peptide synthetase PvdI"/>
    <property type="match status" value="3"/>
</dbReference>
<dbReference type="FunFam" id="3.30.300.30:FF:000010">
    <property type="entry name" value="Enterobactin synthetase component F"/>
    <property type="match status" value="4"/>
</dbReference>
<dbReference type="GO" id="GO:0031177">
    <property type="term" value="F:phosphopantetheine binding"/>
    <property type="evidence" value="ECO:0007669"/>
    <property type="project" value="InterPro"/>
</dbReference>
<comment type="caution">
    <text evidence="26">The sequence shown here is derived from an EMBL/GenBank/DDBJ whole genome shotgun (WGS) entry which is preliminary data.</text>
</comment>
<evidence type="ECO:0000256" key="12">
    <source>
        <dbReference type="ARBA" id="ARBA00029443"/>
    </source>
</evidence>
<keyword evidence="4" id="KW-0596">Phosphopantetheine</keyword>
<dbReference type="SUPFAM" id="SSF52151">
    <property type="entry name" value="FabD/lysophospholipase-like"/>
    <property type="match status" value="1"/>
</dbReference>
<feature type="domain" description="Ketosynthase family 3 (KS3)" evidence="25">
    <location>
        <begin position="11"/>
        <end position="437"/>
    </location>
</feature>
<dbReference type="Gene3D" id="3.30.559.30">
    <property type="entry name" value="Nonribosomal peptide synthetase, condensation domain"/>
    <property type="match status" value="4"/>
</dbReference>
<evidence type="ECO:0000256" key="17">
    <source>
        <dbReference type="ARBA" id="ARBA00058455"/>
    </source>
</evidence>
<dbReference type="Gene3D" id="3.40.50.720">
    <property type="entry name" value="NAD(P)-binding Rossmann-like Domain"/>
    <property type="match status" value="1"/>
</dbReference>
<dbReference type="Gene3D" id="2.30.38.10">
    <property type="entry name" value="Luciferase, Domain 3"/>
    <property type="match status" value="4"/>
</dbReference>
<dbReference type="InterPro" id="IPR036736">
    <property type="entry name" value="ACP-like_sf"/>
</dbReference>
<dbReference type="Gene3D" id="3.40.50.980">
    <property type="match status" value="8"/>
</dbReference>
<protein>
    <recommendedName>
        <fullName evidence="19">Phenolphthiocerol/phthiocerol polyketide synthase subunit E</fullName>
        <ecNumber evidence="18">2.3.1.292</ecNumber>
    </recommendedName>
    <alternativeName>
        <fullName evidence="21">(Phenol)carboxyphthiodiolenone synthase subunit E</fullName>
    </alternativeName>
    <alternativeName>
        <fullName evidence="22">Beta-ketoacyl-acyl-carrier-protein synthase I</fullName>
    </alternativeName>
    <alternativeName>
        <fullName evidence="20">Phthiocerol synthesis polyketide synthase type I PpsE</fullName>
    </alternativeName>
</protein>
<keyword evidence="7" id="KW-0276">Fatty acid metabolism</keyword>
<keyword evidence="6" id="KW-0808">Transferase</keyword>
<dbReference type="CDD" id="cd19531">
    <property type="entry name" value="LCL_NRPS-like"/>
    <property type="match status" value="4"/>
</dbReference>
<dbReference type="Pfam" id="PF13193">
    <property type="entry name" value="AMP-binding_C"/>
    <property type="match status" value="4"/>
</dbReference>
<dbReference type="InterPro" id="IPR016035">
    <property type="entry name" value="Acyl_Trfase/lysoPLipase"/>
</dbReference>
<dbReference type="NCBIfam" id="NF003417">
    <property type="entry name" value="PRK04813.1"/>
    <property type="match status" value="4"/>
</dbReference>
<feature type="domain" description="Carrier" evidence="24">
    <location>
        <begin position="1370"/>
        <end position="1445"/>
    </location>
</feature>
<dbReference type="SUPFAM" id="SSF56801">
    <property type="entry name" value="Acetyl-CoA synthetase-like"/>
    <property type="match status" value="4"/>
</dbReference>
<dbReference type="CDD" id="cd12117">
    <property type="entry name" value="A_NRPS_Srf_like"/>
    <property type="match status" value="2"/>
</dbReference>
<dbReference type="SMART" id="SM00825">
    <property type="entry name" value="PKS_KS"/>
    <property type="match status" value="1"/>
</dbReference>
<dbReference type="SMART" id="SM00822">
    <property type="entry name" value="PKS_KR"/>
    <property type="match status" value="1"/>
</dbReference>
<dbReference type="InterPro" id="IPR025110">
    <property type="entry name" value="AMP-bd_C"/>
</dbReference>
<dbReference type="GO" id="GO:0044550">
    <property type="term" value="P:secondary metabolite biosynthetic process"/>
    <property type="evidence" value="ECO:0007669"/>
    <property type="project" value="TreeGrafter"/>
</dbReference>
<dbReference type="InterPro" id="IPR006162">
    <property type="entry name" value="Ppantetheine_attach_site"/>
</dbReference>
<evidence type="ECO:0000313" key="26">
    <source>
        <dbReference type="EMBL" id="RKH01570.1"/>
    </source>
</evidence>
<dbReference type="SUPFAM" id="SSF47336">
    <property type="entry name" value="ACP-like"/>
    <property type="match status" value="5"/>
</dbReference>
<dbReference type="PROSITE" id="PS52004">
    <property type="entry name" value="KS3_2"/>
    <property type="match status" value="1"/>
</dbReference>
<evidence type="ECO:0000259" key="24">
    <source>
        <dbReference type="PROSITE" id="PS50075"/>
    </source>
</evidence>
<organism evidence="26 27">
    <name type="scientific">Corallococcus carmarthensis</name>
    <dbReference type="NCBI Taxonomy" id="2316728"/>
    <lineage>
        <taxon>Bacteria</taxon>
        <taxon>Pseudomonadati</taxon>
        <taxon>Myxococcota</taxon>
        <taxon>Myxococcia</taxon>
        <taxon>Myxococcales</taxon>
        <taxon>Cystobacterineae</taxon>
        <taxon>Myxococcaceae</taxon>
        <taxon>Corallococcus</taxon>
    </lineage>
</organism>
<dbReference type="InterPro" id="IPR001031">
    <property type="entry name" value="Thioesterase"/>
</dbReference>
<evidence type="ECO:0000256" key="1">
    <source>
        <dbReference type="ARBA" id="ARBA00001937"/>
    </source>
</evidence>
<evidence type="ECO:0000259" key="25">
    <source>
        <dbReference type="PROSITE" id="PS52004"/>
    </source>
</evidence>
<dbReference type="Gene3D" id="3.40.366.10">
    <property type="entry name" value="Malonyl-Coenzyme A Acyl Carrier Protein, domain 2"/>
    <property type="match status" value="1"/>
</dbReference>
<evidence type="ECO:0000256" key="9">
    <source>
        <dbReference type="ARBA" id="ARBA00023002"/>
    </source>
</evidence>
<evidence type="ECO:0000256" key="3">
    <source>
        <dbReference type="ARBA" id="ARBA00006432"/>
    </source>
</evidence>
<feature type="domain" description="Carrier" evidence="24">
    <location>
        <begin position="3487"/>
        <end position="3562"/>
    </location>
</feature>
<dbReference type="Pfam" id="PF00698">
    <property type="entry name" value="Acyl_transf_1"/>
    <property type="match status" value="1"/>
</dbReference>
<keyword evidence="11" id="KW-0511">Multifunctional enzyme</keyword>
<reference evidence="27" key="1">
    <citation type="submission" date="2018-09" db="EMBL/GenBank/DDBJ databases">
        <authorList>
            <person name="Livingstone P.G."/>
            <person name="Whitworth D.E."/>
        </authorList>
    </citation>
    <scope>NUCLEOTIDE SEQUENCE [LARGE SCALE GENOMIC DNA]</scope>
    <source>
        <strain evidence="27">CA043D</strain>
    </source>
</reference>
<dbReference type="SUPFAM" id="SSF51735">
    <property type="entry name" value="NAD(P)-binding Rossmann-fold domains"/>
    <property type="match status" value="2"/>
</dbReference>
<evidence type="ECO:0000256" key="5">
    <source>
        <dbReference type="ARBA" id="ARBA00022553"/>
    </source>
</evidence>
<dbReference type="GO" id="GO:0016491">
    <property type="term" value="F:oxidoreductase activity"/>
    <property type="evidence" value="ECO:0007669"/>
    <property type="project" value="UniProtKB-KW"/>
</dbReference>
<dbReference type="FunFam" id="1.10.1200.10:FF:000016">
    <property type="entry name" value="Non-ribosomal peptide synthase"/>
    <property type="match status" value="4"/>
</dbReference>
<comment type="similarity">
    <text evidence="3">Belongs to the ATP-dependent AMP-binding enzyme family.</text>
</comment>
<dbReference type="Gene3D" id="3.30.300.30">
    <property type="match status" value="4"/>
</dbReference>
<dbReference type="FunFam" id="3.30.559.30:FF:000001">
    <property type="entry name" value="Non-ribosomal peptide synthetase"/>
    <property type="match status" value="1"/>
</dbReference>
<dbReference type="InterPro" id="IPR036291">
    <property type="entry name" value="NAD(P)-bd_dom_sf"/>
</dbReference>
<dbReference type="GO" id="GO:0043041">
    <property type="term" value="P:amino acid activation for nonribosomal peptide biosynthetic process"/>
    <property type="evidence" value="ECO:0007669"/>
    <property type="project" value="UniProtKB-ARBA"/>
</dbReference>
<keyword evidence="5" id="KW-0597">Phosphoprotein</keyword>
<keyword evidence="8" id="KW-0521">NADP</keyword>
<feature type="region of interest" description="Disordered" evidence="23">
    <location>
        <begin position="2404"/>
        <end position="2425"/>
    </location>
</feature>
<dbReference type="Pfam" id="PF16197">
    <property type="entry name" value="KAsynt_C_assoc"/>
    <property type="match status" value="1"/>
</dbReference>
<dbReference type="InterPro" id="IPR020806">
    <property type="entry name" value="PKS_PP-bd"/>
</dbReference>
<dbReference type="InterPro" id="IPR020845">
    <property type="entry name" value="AMP-binding_CS"/>
</dbReference>
<dbReference type="PROSITE" id="PS00606">
    <property type="entry name" value="KS3_1"/>
    <property type="match status" value="1"/>
</dbReference>
<evidence type="ECO:0000256" key="21">
    <source>
        <dbReference type="ARBA" id="ARBA00078169"/>
    </source>
</evidence>
<dbReference type="NCBIfam" id="NF004282">
    <property type="entry name" value="PRK05691.1"/>
    <property type="match status" value="5"/>
</dbReference>
<dbReference type="Pfam" id="PF08659">
    <property type="entry name" value="KR"/>
    <property type="match status" value="1"/>
</dbReference>
<dbReference type="SMART" id="SM00827">
    <property type="entry name" value="PKS_AT"/>
    <property type="match status" value="1"/>
</dbReference>
<evidence type="ECO:0000256" key="23">
    <source>
        <dbReference type="SAM" id="MobiDB-lite"/>
    </source>
</evidence>
<dbReference type="InterPro" id="IPR029058">
    <property type="entry name" value="AB_hydrolase_fold"/>
</dbReference>
<accession>A0A3A8K0L8</accession>
<dbReference type="InterPro" id="IPR013968">
    <property type="entry name" value="PKS_KR"/>
</dbReference>
<evidence type="ECO:0000256" key="6">
    <source>
        <dbReference type="ARBA" id="ARBA00022679"/>
    </source>
</evidence>
<evidence type="ECO:0000256" key="15">
    <source>
        <dbReference type="ARBA" id="ARBA00052119"/>
    </source>
</evidence>
<dbReference type="InterPro" id="IPR000873">
    <property type="entry name" value="AMP-dep_synth/lig_dom"/>
</dbReference>
<dbReference type="FunFam" id="3.30.559.10:FF:000012">
    <property type="entry name" value="Non-ribosomal peptide synthetase"/>
    <property type="match status" value="4"/>
</dbReference>
<dbReference type="NCBIfam" id="TIGR01733">
    <property type="entry name" value="AA-adenyl-dom"/>
    <property type="match status" value="4"/>
</dbReference>
<feature type="domain" description="Carrier" evidence="24">
    <location>
        <begin position="5573"/>
        <end position="5648"/>
    </location>
</feature>
<dbReference type="InterPro" id="IPR023213">
    <property type="entry name" value="CAT-like_dom_sf"/>
</dbReference>
<evidence type="ECO:0000256" key="2">
    <source>
        <dbReference type="ARBA" id="ARBA00001957"/>
    </source>
</evidence>
<dbReference type="SUPFAM" id="SSF52777">
    <property type="entry name" value="CoA-dependent acyltransferases"/>
    <property type="match status" value="8"/>
</dbReference>
<dbReference type="Gene3D" id="3.40.50.1820">
    <property type="entry name" value="alpha/beta hydrolase"/>
    <property type="match status" value="1"/>
</dbReference>
<dbReference type="Pfam" id="PF00501">
    <property type="entry name" value="AMP-binding"/>
    <property type="match status" value="4"/>
</dbReference>
<dbReference type="FunFam" id="3.40.50.980:FF:000001">
    <property type="entry name" value="Non-ribosomal peptide synthetase"/>
    <property type="match status" value="4"/>
</dbReference>
<dbReference type="InterPro" id="IPR032821">
    <property type="entry name" value="PKS_assoc"/>
</dbReference>
<evidence type="ECO:0000256" key="19">
    <source>
        <dbReference type="ARBA" id="ARBA00073623"/>
    </source>
</evidence>
<dbReference type="GO" id="GO:0034081">
    <property type="term" value="C:polyketide synthase complex"/>
    <property type="evidence" value="ECO:0007669"/>
    <property type="project" value="UniProtKB-ARBA"/>
</dbReference>
<comment type="catalytic activity">
    <reaction evidence="15">
        <text>docosanoyl-[(phenol)carboxyphthiodiolenone synthase] + 2 (S)-methylmalonyl-CoA + 3 malonyl-CoA + 5 NADPH + 10 H(+) = C34-carboxyphthiodiolenone-[(phenol)carboxyphthiodiolenone synthase] + 5 CO2 + 5 NADP(+) + 5 CoA + 2 H2O</text>
        <dbReference type="Rhea" id="RHEA:57752"/>
        <dbReference type="Rhea" id="RHEA-COMP:14987"/>
        <dbReference type="Rhea" id="RHEA-COMP:14988"/>
        <dbReference type="ChEBI" id="CHEBI:15377"/>
        <dbReference type="ChEBI" id="CHEBI:15378"/>
        <dbReference type="ChEBI" id="CHEBI:16526"/>
        <dbReference type="ChEBI" id="CHEBI:57287"/>
        <dbReference type="ChEBI" id="CHEBI:57327"/>
        <dbReference type="ChEBI" id="CHEBI:57384"/>
        <dbReference type="ChEBI" id="CHEBI:57783"/>
        <dbReference type="ChEBI" id="CHEBI:58349"/>
        <dbReference type="ChEBI" id="CHEBI:142237"/>
        <dbReference type="ChEBI" id="CHEBI:142238"/>
        <dbReference type="EC" id="2.3.1.292"/>
    </reaction>
</comment>
<dbReference type="InterPro" id="IPR045851">
    <property type="entry name" value="AMP-bd_C_sf"/>
</dbReference>
<feature type="domain" description="Carrier" evidence="24">
    <location>
        <begin position="2424"/>
        <end position="2499"/>
    </location>
</feature>
<sequence length="5932" mass="639395">MEMSEETADTVERIAIIGMSGRFPGAPTLDAFWDNLRRGVHSRRELTEADLEQAGVPRAQRERPDWVRAAYPLDGPTHFDAGYFGYSPREAEVLDPQQRVFMETALEALEDAGYDPERFPEAIAAFASTSTSSYLFQALLRRPELLQTVGLYNLSLANDKDFVATRTSHRLGLRGPSATVQTGCSSALVAVHLACQSLLSGECEMALAGGVSVAFPQTAGYAYQPGMIISPDGLCRAYDARSQGTIFGSGVGVVVLKRLSEAVRDRDTIHAVILGSAVNNDGSAKAGFTAPSVEGQAAAIAEALGVAGVEPEDLQYVEGHGTATALGDPVEVAALNQAFGGPRSGTQRCVLGTVKANIGHLDSAAGVAGLLKTVLALKHAVIPPTPHFQQPNPAIDFDGGPFFVTAEPRPWDGAVKRRAGVSSFGLGGTNVHVVLEEPPRAKAAGTRRAWHVLPLSARTPQALEDATARLAAHLERTPGLELADVASTLQRGRRTHEHRRALLCRDLEDARAALVDPRRHLGGSSVNVRRPVVFLFPGHGSHHVDMGRALYEAEPVFRKHLDACRDGLAAHLGHDLRSVLFPDRAPEEAGALLERMTFAQPAMFAVEYALAQLWRSFGVEPEAMAGHSTGEYVAACLAGVFSLPDALALVAARGRLMDALPPGGMLSVSLPEDALAPLLPPGVSVAAVNAPALVVVAGPLQALEALEATLAARGVSTRRIRALHAFHSEAVAPMVEGFLQELSRVRLSPPKRPYVSSLTGTWITAAQATDPRTWARHLREPVRFAQAATTLLAGAQRLYLEVGPGQALGTFVRQCAPPGNPATALTSLPRPRDGQDAWLHLTETAARLWLAGASIDLAKLYGKEPRRRVPLPPYPFQRERFDLLAVASVPGARLPAFAVSEVPREDVTPALECAVPTWQRVAGAPVPRFDAQRWLVLEDANAPGGSIARRLEARGADVLALGPDAPWAPLKEWLAAGGSPDHVAFLWPLAPAEGPGAVDRVLHGLLGIARRLGPGAAKRPVTLAVLTCGAQDVTGEEPLRAWQATASGVCRVLSQEYPGLRCRAIDVSAPRPEEGPRWAERLMAELGAGGPAMVALRGPHRFTESFEPVVPPRTSPLREGGVYMVMGDLRAGGLALAEALATSARARLVLLTDTVPQASQLERLGGLERAGAQGVLLVPMGAGEPEPLLQGLLAAEARFGALHGVFFVPEGAAGAGRQSLADATAEAWAPVFRSRVGALGALAGALQGRAPDFVMVCSSLTAVVGGVGRGVLAAAHAAMDTFAAEQNRGQGPRWYVADLDAWREEVIPVLLGLINASAQGGRWWISRGPPRAEEPDTAGTSGTAPDPEGGSLARDTGRHPRPPLATPYMAPRGDTERRVVELWQEMLGIDALGVDDDFFELGGHSLLATQVLARVRSAFAVELPLRAFFEAPTPARLAERVDAGTAGAPASVLPPLTPVPRDGRPLPLSFSQQSLWFLDQLHPGGSAYNMPSALRLEGRVDTAALEQSFTELLRRHEALRTTFHADGGAPLQRIHPPAAFRLAVMDVSSRDAPEAEAHRLAAEEQLRPFDLAAGPLLRAVLIRIAEARHVLVVTMHHIVSDGWSLGVFVREMVALYQAFASGQPSALAPLPVQYADHAAWQRAWLRGEALESRIRWWRQQLAGAPAFLTLPTDFPRPPVASFRGDAVPVALPRALSESLAALCQAEGVTPFMALLAGFQALLCRYSGQDDVSVGSAMAGRRFAEQEALIGFFVNTLVYRTRLHADPTFRELLARVRDTTLEAHAHQDLPFEKLVEALRPERDPSRSPLFQVNFTFQNMPMGTLEAPGLRFEPVPIEGGTGRFDVTLVLTDTPRGLTGTLEYASDLFRPETARRLVTHLHVLMEGALRSPHLRLSELPLLTDAERQALLVDWNASDADFPREASLHSLFEAQVRSTPDARAVVFESQHLTYRQLDARANQLAHHLRALGVGPEVIVGLCVERSVEGVVGMLAILKAGGAFLCLDPAHPAARLALMLEDSGLQVLLTQDALLDVLPLSSSCVPCCFDADAAAISRHPTTPPGVEVHAGHLAYVIYTSGSTGRPKGTLLAHRGLCNSVLAAVRAHALSATSRVLQFASPTFDAAILETFAPLLAGATLVLAPRERLLPDAPLRALLSEQEITAVTLTPSVLAQLTSGDLASLRTVISAGEALSPEVARRWSEGRTLLNAYGPTEATVCASITPGPVRADAPGIGKPWSNTRLYVLDANQRPVPVGVPGELFIGGVGLARGYLGRPDLTAGRFLPDPFGTEPGARLYRTGDRVRWRQEGDIEYLGRTDFQVKLRGFRIELGEVEAALQAHAAVLQAVALVREDAPGLPRLVAYVVPSGDGTPDAAGLRAFLQQRLPEYMVPAAFVVLEALPLTSSGKVDRQALPSPELRASGTPGHVPPRTPTEERLAALWAPLLQVEQVGAEDHFFELGGHSLLATQLVSRIRADFGVELALQAIFEAPTLSALARRLDAARPEDASRAPPLLPVPRTGALPLSFAQQRLWLIEQIEPGGTAYNIPTVLRIRGRLDRGALGRAFSGLVERHESLRTVFATKDGEPVQVIQPPTEFALPAVDLSEAPDEERAARVRQRAEAETQRPFDLAGGPLLRALLLRVGAEEHVLVVTMHHIVSDGWSMALLVREVASLYSSFSSGLSPSLTPLGLQYADFASWQRQWLQGDVLQAQLDYWKQQLSGAPSLLDLPTDRPRPALQSSRGAFVPVHFSQALTSRLLRFCQLQGATPFMALLALWQLLLSRYSGQDDVSVGAPIAGRTRSETEGLIGFFVNTLVLRSRIHPHFSFLHLLSQVRSSTLSSFEHQHLPFEKLVEELQPQRSLRHSPLFQVMFTLRNTPDAAIQVEGGASALELSPVESDVVAAKFDLNLSLAETPEGLAGELLYRTDLFDAATIVRMGEHLRIVTEAALAAPDAPVGGLSLLSAAERSQVLEGFNATADAFVAPGPLHALIEAQAARNPERPAVACGDQVLTYGALDTRANQLAWRLRSLGVGPEVRVGLCLERSVDMVVALLGVWKAGGAYVPLEPSQPAQRLRSLVEEVAAPVVVTASRHAEAFTSLAAHVVQLDTDAQLLAAQPREAPIHGATARSLAYVLFTSGSTGRPKGVAVEHAQLFQYVRAATERLRLEECASFALVSTFAADLGNTVLFPALCTGGLLHVLPQELASSPAEVAAYFQRHAVDCMKIVPSHLAALLTAAEPRHVLPRRKLVLGGESSSPALLEQVRALAPDCELLNHYGPTETTVGVIAGPAEIRPQAPVPLGRALAHTRLYVLDEGLRPVPVGIPGELFIGGAQVTRGYLGRPELTAERYLPDVHSPLPGARMYRSGDRVRWLPDGRVEFIGRVDFQVKVRGFRVEPGEVTAALSEHPGVREAWVVAREDMPGDARLVAYVVSAAEPVPAGTLRAFLQERLPAYMVPAAFVHLEAMPLTSNGKRDRKALPAPADTIRAAAFIAPRTSTEERLAALWAGLLRAERISVEEDFFELGGHSLLATQLVSRIRRAFEVELPVRALFEAPTVATLAARIDSAARTQAPVLRPVPRDGDLPLSFAQQRLWFIDQLQPLSAAYHMPAFVRLVGPLDEASLQLALDELVRRHEALRTTFVQHEGQPLQRISATAELPLVVVEPGALALEPQLREEASRPFQLDAGPLARAKLWRLGPTEHVLALTLHHIVSDGWSMGVLVREVAALYEAFSQGKPSPLPPLPVQYADYAVWQRQWLQGDVLQAQLDYWKQQLSGAAPLELPTDKPRPPVQSSNGAQVPVVLTAETSRRIKALGLQEGVTPFMLLQGAFQVLLSRYAGQQDVTVGSPIAGRQRAELEDLIGFFVNTLVLRARMAPALSFRALLAQVKETALGAYAHQDVPFERLVEELHPTRDMSRAPLFQVLFSLQGAPDTEPLREQALSLHPLEADTATSKFELQLILSDTPEGFRGTLAFNTDLFEASTASRMAAHFGRLVDALLARPDAPMVNVSMLGEDERRQVLVEWNATASDFPRDASIQSLFHEQALRTPDAIAVEAEGATLTYRQLEARSNQLARFLLTLDLGPEPRIGVCLHRSVELVVGLLGILKAGGCYVPLDPSYPAQRLAFLIEDSGVAAVLTQQALTPVLPESSRPVVCLDSDGDQMARQPAEALHTPIHADQLAYVTYTSGSTGTPKGVAIPHRGVVRLLIGSRFVKLGPSEVVLQLAPLAFDASTLEIWGALLHGGRLVLLPQAVPALEELGQALLRHRVSVLWLTAALFDQMQQEQPRALASVAQLLAGGDVLPVPRVRERLALSRGLVNGYGPTESTTFTTCHVMVPGDAVGGSVPIGRPIANTQVYVLDAAMQPVPVGVPGELYIGGDGLARGYLGRPALTAERFVPNPFAAAPGERLYRSGDRVCWSADGTLRFLGRMDFQVKLRGFRIEPGEVEAVLREHTAVTEATVLVREDVPGDKRLVAYVVPAELDTAALRDHLRQRLPEYLVPSAFVAMEALPLSAHGKVDRKALPAPEVPRGSATREPPRNALETHLVSLWEKVLGRDGLGIHDHFFELGGHSLLATQLISRIRRAFEVELPVRALFEAPTVAALAARIDSATRTRAPALRPVPRDGDLPLSFAQQRLWFIDQLQPLSAAYHMPTFVRLVGPLDEASLQRALGDLVRRHEALRTTFVQHEGQPLQRISATAELPLVVVEPGALALEPQLREEASRPFQLDSGPLARAKLWRLGPTEHVLALTLHHIVSDGWSMGVLVREVAALYEAFSQGKPSPLPPLPVQYADYAVWQRQWLRGDVLQTQLDYWKQQLSGAAPLELPTDKPRPPVQSSNGSQVPVVLTAETSRQLKALGLQQGVTPFMLLLGAFQVLLSRYAGQQDVTVGSPIAGRQRAELEDLIGFFVNTLALRIQVDGQKSFVHLLRQVKETALGAYAHQDVPFERLVEELQPARDLSRAPLFQALFALQNAPASPLREQALSLHPLDVESSTSKFELQLILSDSPEGFQGALGFNTDLFEASTASRMAAHFGRLVDALLARPDAPLVNVSMLGEDERRQVLVEWNATEASYPRDSTLPEVFAQVVARFPEKLALEFGEARLTYRQLDERANRLAHHLRGLGVSSDSRVAIALERSLELVVGLLAILKAGGAYVPLDPSYPRERLAAMVQDARPHLLLTSRALLGTLPEALINVVLEEVPLEALPSHAPAPSALPLSLAYIDFTSGSSGRPKGVGTPHRAVLRTLLGTGLHHFGPDASFLLLAPISFDASTFEIWGALLHGSRLVIAPPPPPSLEELGALLRRFSITTLWLTSGLFSQMVDGHLDGLRPLKHLLTGGDVVSLPHARRVLEALHLPVINGYGPTESTVFATAFQLEDSSFPGASLPIGRPLANTRVYVLDAHGLPLPVGLPGELFIGGDGLARGYLEQPSLTAERFVPDPFSEEPGARLYRTGDKARWRPDGSLEFLGRLDSQVKLRGFRIELPEVEAALLIHPDVRQAVVLLREDVPGDKRLVAYVTAPDTLASSSLRAFLLHRLPEYMVPSAFVRLDSLPLTSQAKLDRRALPPPDAQASSLGYVPPRTPTEALLATLWAELLQMERVGIHDDFFASGGHSLLAVRLAASIRARIGKSLPLAALFQAPTIEQLAAVLDGGPAPASSSLVVIQRGGTRQPFFCVHPAGGNVLAFADLARRLGPEQPVYGLQAQGLDGRLPPLDSIDAMARHYVEALRSVQPHGPYRLGGWSLGAVIAAEMARHLHQAGEVVELLALIEPSPALASLGDDDSELALHFALDLARLAGLPPRLPAEVIGGGPEALLHHLHAEGQRTGLFSAESGLEELRILLRVFTANVRALARHTLTPLPVPLTLIVGADSGNPDARGWAALTPRLDLNPVPGDHYTLLHPPEVEGLARILAPLLERTAPARAHSPAAPPLPLILIS</sequence>
<comment type="catalytic activity">
    <reaction evidence="16">
        <text>icosanoyl-[(phenol)carboxyphthiodiolenone synthase] + 2 (S)-methylmalonyl-CoA + 3 malonyl-CoA + 5 NADPH + 10 H(+) = C32-carboxyphthiodiolenone-[(phenol)carboxyphthiodiolenone synthase] + 5 CO2 + 5 NADP(+) + 5 CoA + 2 H2O</text>
        <dbReference type="Rhea" id="RHEA:57748"/>
        <dbReference type="Rhea" id="RHEA-COMP:14985"/>
        <dbReference type="Rhea" id="RHEA-COMP:14986"/>
        <dbReference type="ChEBI" id="CHEBI:15377"/>
        <dbReference type="ChEBI" id="CHEBI:15378"/>
        <dbReference type="ChEBI" id="CHEBI:16526"/>
        <dbReference type="ChEBI" id="CHEBI:57287"/>
        <dbReference type="ChEBI" id="CHEBI:57327"/>
        <dbReference type="ChEBI" id="CHEBI:57384"/>
        <dbReference type="ChEBI" id="CHEBI:57783"/>
        <dbReference type="ChEBI" id="CHEBI:58349"/>
        <dbReference type="ChEBI" id="CHEBI:87848"/>
        <dbReference type="ChEBI" id="CHEBI:142236"/>
        <dbReference type="EC" id="2.3.1.292"/>
    </reaction>
</comment>
<evidence type="ECO:0000256" key="18">
    <source>
        <dbReference type="ARBA" id="ARBA00066974"/>
    </source>
</evidence>
<dbReference type="PROSITE" id="PS00012">
    <property type="entry name" value="PHOSPHOPANTETHEINE"/>
    <property type="match status" value="5"/>
</dbReference>
<comment type="cofactor">
    <cofactor evidence="1">
        <name>NADP(+)</name>
        <dbReference type="ChEBI" id="CHEBI:58349"/>
    </cofactor>
</comment>
<proteinExistence type="inferred from homology"/>
<dbReference type="FunFam" id="3.40.47.10:FF:000042">
    <property type="entry name" value="Polyketide synthase Pks13"/>
    <property type="match status" value="1"/>
</dbReference>
<dbReference type="InterPro" id="IPR014031">
    <property type="entry name" value="Ketoacyl_synth_C"/>
</dbReference>
<dbReference type="Gene3D" id="3.30.70.3290">
    <property type="match status" value="1"/>
</dbReference>
<evidence type="ECO:0000313" key="27">
    <source>
        <dbReference type="Proteomes" id="UP000268313"/>
    </source>
</evidence>
<dbReference type="EMBL" id="RAWE01000069">
    <property type="protein sequence ID" value="RKH01570.1"/>
    <property type="molecule type" value="Genomic_DNA"/>
</dbReference>
<dbReference type="GO" id="GO:0005829">
    <property type="term" value="C:cytosol"/>
    <property type="evidence" value="ECO:0007669"/>
    <property type="project" value="TreeGrafter"/>
</dbReference>
<dbReference type="FunFam" id="3.40.50.12780:FF:000012">
    <property type="entry name" value="Non-ribosomal peptide synthetase"/>
    <property type="match status" value="3"/>
</dbReference>
<dbReference type="InterPro" id="IPR014043">
    <property type="entry name" value="Acyl_transferase_dom"/>
</dbReference>
<comment type="similarity">
    <text evidence="12">In the C-terminal section; belongs to the NRP synthetase family.</text>
</comment>
<dbReference type="InterPro" id="IPR014030">
    <property type="entry name" value="Ketoacyl_synth_N"/>
</dbReference>
<dbReference type="PANTHER" id="PTHR45527:SF1">
    <property type="entry name" value="FATTY ACID SYNTHASE"/>
    <property type="match status" value="1"/>
</dbReference>
<evidence type="ECO:0000256" key="13">
    <source>
        <dbReference type="ARBA" id="ARBA00050973"/>
    </source>
</evidence>
<keyword evidence="27" id="KW-1185">Reference proteome</keyword>
<dbReference type="Pfam" id="PF00109">
    <property type="entry name" value="ketoacyl-synt"/>
    <property type="match status" value="1"/>
</dbReference>
<gene>
    <name evidence="26" type="ORF">D7X32_19865</name>
</gene>
<dbReference type="CDD" id="cd00833">
    <property type="entry name" value="PKS"/>
    <property type="match status" value="1"/>
</dbReference>
<dbReference type="OrthoDB" id="9757540at2"/>
<dbReference type="Gene3D" id="3.30.559.10">
    <property type="entry name" value="Chloramphenicol acetyltransferase-like domain"/>
    <property type="match status" value="4"/>
</dbReference>
<evidence type="ECO:0000256" key="4">
    <source>
        <dbReference type="ARBA" id="ARBA00022450"/>
    </source>
</evidence>
<dbReference type="Proteomes" id="UP000268313">
    <property type="component" value="Unassembled WGS sequence"/>
</dbReference>
<dbReference type="PANTHER" id="PTHR45527">
    <property type="entry name" value="NONRIBOSOMAL PEPTIDE SYNTHETASE"/>
    <property type="match status" value="1"/>
</dbReference>
<dbReference type="FunFam" id="1.10.1200.10:FF:000005">
    <property type="entry name" value="Nonribosomal peptide synthetase 1"/>
    <property type="match status" value="1"/>
</dbReference>
<dbReference type="Gene3D" id="1.10.1200.10">
    <property type="entry name" value="ACP-like"/>
    <property type="match status" value="5"/>
</dbReference>
<keyword evidence="10" id="KW-0443">Lipid metabolism</keyword>
<dbReference type="SMART" id="SM00823">
    <property type="entry name" value="PKS_PP"/>
    <property type="match status" value="5"/>
</dbReference>
<evidence type="ECO:0000256" key="8">
    <source>
        <dbReference type="ARBA" id="ARBA00022857"/>
    </source>
</evidence>
<dbReference type="InterPro" id="IPR016036">
    <property type="entry name" value="Malonyl_transacylase_ACP-bd"/>
</dbReference>
<dbReference type="Gene3D" id="3.30.70.250">
    <property type="entry name" value="Malonyl-CoA ACP transacylase, ACP-binding"/>
    <property type="match status" value="1"/>
</dbReference>
<evidence type="ECO:0000256" key="10">
    <source>
        <dbReference type="ARBA" id="ARBA00023098"/>
    </source>
</evidence>
<dbReference type="GO" id="GO:0006633">
    <property type="term" value="P:fatty acid biosynthetic process"/>
    <property type="evidence" value="ECO:0007669"/>
    <property type="project" value="InterPro"/>
</dbReference>
<dbReference type="GO" id="GO:0004315">
    <property type="term" value="F:3-oxoacyl-[acyl-carrier-protein] synthase activity"/>
    <property type="evidence" value="ECO:0007669"/>
    <property type="project" value="InterPro"/>
</dbReference>
<comment type="catalytic activity">
    <reaction evidence="14">
        <text>19-(4-hydroxyphenyl)nonadecanoyl-[(phenol)carboxyphthiodiolenone synthase] + 2 (S)-methylmalonyl-CoA + 3 malonyl-CoA + 5 NADPH + 10 H(+) = C37-(phenol)carboxyphthiodiolenone-[(phenol)carboxyphthiodiolenone synthase] + 5 CO2 + 5 NADP(+) + 5 CoA + 2 H2O</text>
        <dbReference type="Rhea" id="RHEA:57760"/>
        <dbReference type="Rhea" id="RHEA-COMP:14273"/>
        <dbReference type="Rhea" id="RHEA-COMP:14990"/>
        <dbReference type="ChEBI" id="CHEBI:15377"/>
        <dbReference type="ChEBI" id="CHEBI:15378"/>
        <dbReference type="ChEBI" id="CHEBI:16526"/>
        <dbReference type="ChEBI" id="CHEBI:57287"/>
        <dbReference type="ChEBI" id="CHEBI:57327"/>
        <dbReference type="ChEBI" id="CHEBI:57384"/>
        <dbReference type="ChEBI" id="CHEBI:57783"/>
        <dbReference type="ChEBI" id="CHEBI:58349"/>
        <dbReference type="ChEBI" id="CHEBI:133301"/>
        <dbReference type="ChEBI" id="CHEBI:142260"/>
        <dbReference type="EC" id="2.3.1.292"/>
    </reaction>
</comment>
<dbReference type="SUPFAM" id="SSF55048">
    <property type="entry name" value="Probable ACP-binding domain of malonyl-CoA ACP transacylase"/>
    <property type="match status" value="1"/>
</dbReference>
<dbReference type="InterPro" id="IPR001227">
    <property type="entry name" value="Ac_transferase_dom_sf"/>
</dbReference>
<comment type="catalytic activity">
    <reaction evidence="13">
        <text>17-(4-hydroxyphenyl)heptadecanoyl-[(phenol)carboxyphthiodiolenone synthase] + 2 (S)-methylmalonyl-CoA + 3 malonyl-CoA + 5 NADPH + 10 H(+) = C35-(phenol)carboxyphthiodiolenone-[(phenol)carboxyphthiodiolenone synthase] + 5 CO2 + 5 NADP(+) + 5 CoA + 2 H2O</text>
        <dbReference type="Rhea" id="RHEA:57756"/>
        <dbReference type="Rhea" id="RHEA-COMP:14272"/>
        <dbReference type="Rhea" id="RHEA-COMP:14989"/>
        <dbReference type="ChEBI" id="CHEBI:15377"/>
        <dbReference type="ChEBI" id="CHEBI:15378"/>
        <dbReference type="ChEBI" id="CHEBI:16526"/>
        <dbReference type="ChEBI" id="CHEBI:57287"/>
        <dbReference type="ChEBI" id="CHEBI:57327"/>
        <dbReference type="ChEBI" id="CHEBI:57384"/>
        <dbReference type="ChEBI" id="CHEBI:57783"/>
        <dbReference type="ChEBI" id="CHEBI:58349"/>
        <dbReference type="ChEBI" id="CHEBI:133300"/>
        <dbReference type="ChEBI" id="CHEBI:142259"/>
        <dbReference type="EC" id="2.3.1.292"/>
    </reaction>
</comment>
<dbReference type="InterPro" id="IPR020841">
    <property type="entry name" value="PKS_Beta-ketoAc_synthase_dom"/>
</dbReference>
<dbReference type="PROSITE" id="PS00455">
    <property type="entry name" value="AMP_BINDING"/>
    <property type="match status" value="4"/>
</dbReference>
<dbReference type="Gene3D" id="3.40.47.10">
    <property type="match status" value="1"/>
</dbReference>
<dbReference type="Pfam" id="PF00975">
    <property type="entry name" value="Thioesterase"/>
    <property type="match status" value="1"/>
</dbReference>
<dbReference type="SUPFAM" id="SSF53901">
    <property type="entry name" value="Thiolase-like"/>
    <property type="match status" value="1"/>
</dbReference>
<evidence type="ECO:0000256" key="22">
    <source>
        <dbReference type="ARBA" id="ARBA00084020"/>
    </source>
</evidence>
<evidence type="ECO:0000256" key="20">
    <source>
        <dbReference type="ARBA" id="ARBA00075053"/>
    </source>
</evidence>
<dbReference type="InterPro" id="IPR057326">
    <property type="entry name" value="KR_dom"/>
</dbReference>
<dbReference type="InterPro" id="IPR001242">
    <property type="entry name" value="Condensation_dom"/>
</dbReference>
<evidence type="ECO:0000256" key="11">
    <source>
        <dbReference type="ARBA" id="ARBA00023268"/>
    </source>
</evidence>
<dbReference type="Pfam" id="PF00668">
    <property type="entry name" value="Condensation"/>
    <property type="match status" value="4"/>
</dbReference>
<feature type="region of interest" description="Disordered" evidence="23">
    <location>
        <begin position="1325"/>
        <end position="1371"/>
    </location>
</feature>
<evidence type="ECO:0000256" key="16">
    <source>
        <dbReference type="ARBA" id="ARBA00052745"/>
    </source>
</evidence>
<comment type="function">
    <text evidence="17">Part of the PpsABCDE complex involved in the biosynthesis of the lipid core common to phthiocerols and phenolphthiocerols by successive additions of malonyl-CoA or methylmalonyl-CoA extender units. PpsA can accept as substrate the activated forms of either icosanoyl (C20), docosanoyl (C22) or lignoceroyl (C24) groups from FadD26, or a (4-hydroxyphenyl)-C17 or (4-hydroxyphenyl)-C19 fatty acyl from FadD29. PpsA initiates the biosynthesis and extends its substrate using a malonyl-CoA extender unit. The PpsB and PpsC proteins add the second and third malonyl-CoA extender units. PpsD adds an (R)-methylmalonyl unit and PpsE adds a second (R)-methylmalonyl unit. The incorporation of the methylmalonyl units results in formation of two branched methyl groups in the elongated product.</text>
</comment>
<evidence type="ECO:0000256" key="14">
    <source>
        <dbReference type="ARBA" id="ARBA00051971"/>
    </source>
</evidence>
<feature type="non-terminal residue" evidence="26">
    <location>
        <position position="5932"/>
    </location>
</feature>
<name>A0A3A8K0L8_9BACT</name>
<dbReference type="InterPro" id="IPR018201">
    <property type="entry name" value="Ketoacyl_synth_AS"/>
</dbReference>
<dbReference type="InterPro" id="IPR010071">
    <property type="entry name" value="AA_adenyl_dom"/>
</dbReference>
<dbReference type="Pfam" id="PF02801">
    <property type="entry name" value="Ketoacyl-synt_C"/>
    <property type="match status" value="1"/>
</dbReference>
<dbReference type="SUPFAM" id="SSF53474">
    <property type="entry name" value="alpha/beta-Hydrolases"/>
    <property type="match status" value="1"/>
</dbReference>
<dbReference type="InterPro" id="IPR016039">
    <property type="entry name" value="Thiolase-like"/>
</dbReference>
<evidence type="ECO:0000256" key="7">
    <source>
        <dbReference type="ARBA" id="ARBA00022832"/>
    </source>
</evidence>
<dbReference type="PROSITE" id="PS50075">
    <property type="entry name" value="CARRIER"/>
    <property type="match status" value="5"/>
</dbReference>
<dbReference type="InterPro" id="IPR009081">
    <property type="entry name" value="PP-bd_ACP"/>
</dbReference>